<dbReference type="Proteomes" id="UP001279734">
    <property type="component" value="Unassembled WGS sequence"/>
</dbReference>
<organism evidence="1 2">
    <name type="scientific">Nepenthes gracilis</name>
    <name type="common">Slender pitcher plant</name>
    <dbReference type="NCBI Taxonomy" id="150966"/>
    <lineage>
        <taxon>Eukaryota</taxon>
        <taxon>Viridiplantae</taxon>
        <taxon>Streptophyta</taxon>
        <taxon>Embryophyta</taxon>
        <taxon>Tracheophyta</taxon>
        <taxon>Spermatophyta</taxon>
        <taxon>Magnoliopsida</taxon>
        <taxon>eudicotyledons</taxon>
        <taxon>Gunneridae</taxon>
        <taxon>Pentapetalae</taxon>
        <taxon>Caryophyllales</taxon>
        <taxon>Nepenthaceae</taxon>
        <taxon>Nepenthes</taxon>
    </lineage>
</organism>
<keyword evidence="2" id="KW-1185">Reference proteome</keyword>
<dbReference type="GO" id="GO:0006355">
    <property type="term" value="P:regulation of DNA-templated transcription"/>
    <property type="evidence" value="ECO:0007669"/>
    <property type="project" value="InterPro"/>
</dbReference>
<name>A0AAD3XS04_NEPGR</name>
<protein>
    <submittedName>
        <fullName evidence="1">Uncharacterized protein</fullName>
    </submittedName>
</protein>
<accession>A0AAD3XS04</accession>
<dbReference type="AlphaFoldDB" id="A0AAD3XS04"/>
<reference evidence="1" key="1">
    <citation type="submission" date="2023-05" db="EMBL/GenBank/DDBJ databases">
        <title>Nepenthes gracilis genome sequencing.</title>
        <authorList>
            <person name="Fukushima K."/>
        </authorList>
    </citation>
    <scope>NUCLEOTIDE SEQUENCE</scope>
    <source>
        <strain evidence="1">SING2019-196</strain>
    </source>
</reference>
<dbReference type="PANTHER" id="PTHR44083">
    <property type="entry name" value="TOPLESS-RELATED PROTEIN 1-RELATED"/>
    <property type="match status" value="1"/>
</dbReference>
<dbReference type="PANTHER" id="PTHR44083:SF45">
    <property type="entry name" value="TOPLESS-RELATED PROTEIN 1"/>
    <property type="match status" value="1"/>
</dbReference>
<dbReference type="EMBL" id="BSYO01000015">
    <property type="protein sequence ID" value="GMH15417.1"/>
    <property type="molecule type" value="Genomic_DNA"/>
</dbReference>
<gene>
    <name evidence="1" type="ORF">Nepgr_017258</name>
</gene>
<proteinExistence type="predicted"/>
<sequence>MDLEAISKSKPQGTVNEVFPTTTLFTKENFIRLAQSTNDLLIMVGRTLNQGSSVMSMYFHPVHHTLLLVGTNIGDIGLRKVCNEEKLIS</sequence>
<comment type="caution">
    <text evidence="1">The sequence shown here is derived from an EMBL/GenBank/DDBJ whole genome shotgun (WGS) entry which is preliminary data.</text>
</comment>
<evidence type="ECO:0000313" key="2">
    <source>
        <dbReference type="Proteomes" id="UP001279734"/>
    </source>
</evidence>
<evidence type="ECO:0000313" key="1">
    <source>
        <dbReference type="EMBL" id="GMH15417.1"/>
    </source>
</evidence>
<dbReference type="InterPro" id="IPR027728">
    <property type="entry name" value="Topless_fam"/>
</dbReference>